<dbReference type="InterPro" id="IPR009000">
    <property type="entry name" value="Transl_B-barrel_sf"/>
</dbReference>
<dbReference type="InterPro" id="IPR027417">
    <property type="entry name" value="P-loop_NTPase"/>
</dbReference>
<dbReference type="InterPro" id="IPR029459">
    <property type="entry name" value="EFTU-type"/>
</dbReference>
<keyword evidence="2 8" id="KW-0396">Initiation factor</keyword>
<reference evidence="10" key="1">
    <citation type="journal article" date="2014" name="Genome Biol. Evol.">
        <title>Pangenome evidence for extensive interdomain horizontal transfer affecting lineage core and shell genes in uncultured planktonic thaumarchaeota and euryarchaeota.</title>
        <authorList>
            <person name="Deschamps P."/>
            <person name="Zivanovic Y."/>
            <person name="Moreira D."/>
            <person name="Rodriguez-Valera F."/>
            <person name="Lopez-Garcia P."/>
        </authorList>
    </citation>
    <scope>NUCLEOTIDE SEQUENCE</scope>
</reference>
<dbReference type="NCBIfam" id="NF003078">
    <property type="entry name" value="PRK04004.1"/>
    <property type="match status" value="1"/>
</dbReference>
<dbReference type="Pfam" id="PF11987">
    <property type="entry name" value="IF-2"/>
    <property type="match status" value="1"/>
</dbReference>
<dbReference type="NCBIfam" id="TIGR00231">
    <property type="entry name" value="small_GTP"/>
    <property type="match status" value="1"/>
</dbReference>
<dbReference type="Pfam" id="PF14578">
    <property type="entry name" value="GTP_EFTU_D4"/>
    <property type="match status" value="1"/>
</dbReference>
<dbReference type="InterPro" id="IPR004544">
    <property type="entry name" value="TF_aIF-2_arc"/>
</dbReference>
<accession>A0A075G9T4</accession>
<dbReference type="InterPro" id="IPR000795">
    <property type="entry name" value="T_Tr_GTP-bd_dom"/>
</dbReference>
<dbReference type="Gene3D" id="3.40.50.10050">
    <property type="entry name" value="Translation initiation factor IF- 2, domain 3"/>
    <property type="match status" value="1"/>
</dbReference>
<dbReference type="GO" id="GO:0003743">
    <property type="term" value="F:translation initiation factor activity"/>
    <property type="evidence" value="ECO:0007669"/>
    <property type="project" value="UniProtKB-UniRule"/>
</dbReference>
<dbReference type="InterPro" id="IPR005225">
    <property type="entry name" value="Small_GTP-bd"/>
</dbReference>
<dbReference type="SUPFAM" id="SSF52540">
    <property type="entry name" value="P-loop containing nucleoside triphosphate hydrolases"/>
    <property type="match status" value="1"/>
</dbReference>
<dbReference type="InterPro" id="IPR023115">
    <property type="entry name" value="TIF_IF2_dom3"/>
</dbReference>
<evidence type="ECO:0000256" key="8">
    <source>
        <dbReference type="RuleBase" id="RU000644"/>
    </source>
</evidence>
<evidence type="ECO:0000256" key="5">
    <source>
        <dbReference type="ARBA" id="ARBA00023134"/>
    </source>
</evidence>
<protein>
    <recommendedName>
        <fullName evidence="7 8">Translation initiation factor IF-2</fullName>
    </recommendedName>
</protein>
<dbReference type="FunFam" id="3.40.50.300:FF:000112">
    <property type="entry name" value="Eukaryotic translation initiation factor 5B"/>
    <property type="match status" value="1"/>
</dbReference>
<dbReference type="PRINTS" id="PR00315">
    <property type="entry name" value="ELONGATNFCT"/>
</dbReference>
<dbReference type="SUPFAM" id="SSF50447">
    <property type="entry name" value="Translation proteins"/>
    <property type="match status" value="1"/>
</dbReference>
<evidence type="ECO:0000259" key="9">
    <source>
        <dbReference type="PROSITE" id="PS51722"/>
    </source>
</evidence>
<feature type="domain" description="Tr-type G" evidence="9">
    <location>
        <begin position="20"/>
        <end position="245"/>
    </location>
</feature>
<name>A0A075G9T4_9EURY</name>
<dbReference type="NCBIfam" id="TIGR00491">
    <property type="entry name" value="aIF-2"/>
    <property type="match status" value="1"/>
</dbReference>
<dbReference type="PANTHER" id="PTHR43381:SF4">
    <property type="entry name" value="EUKARYOTIC TRANSLATION INITIATION FACTOR 5B"/>
    <property type="match status" value="1"/>
</dbReference>
<comment type="similarity">
    <text evidence="1 8">Belongs to the TRAFAC class translation factor GTPase superfamily. Classic translation factor GTPase family. IF-2 subfamily.</text>
</comment>
<evidence type="ECO:0000256" key="4">
    <source>
        <dbReference type="ARBA" id="ARBA00022917"/>
    </source>
</evidence>
<dbReference type="PANTHER" id="PTHR43381">
    <property type="entry name" value="TRANSLATION INITIATION FACTOR IF-2-RELATED"/>
    <property type="match status" value="1"/>
</dbReference>
<sequence>MGLRIIKFRLQGQVTWMKERRQPIVAVLGHVDHGKTSLLDHIRSLGSERQSSVMAREAGGITQHIGATEVPSDVLNDLCAPLMGGKNFNSPGLLFIDTPGHHSFSTLRTRGGSLADIAILVIDLVDGCKPQTLESMRILRQAKTPFVVACNKVDRIHGWQSEYGRAMAVSLRKQSKDVLALFDQKYWQLVGQFGEQEFNLERYDQILDFTKNIALVPCSAKEGEGIQDLLAVTIGLAEKFLAEQLEDVEGSAEATILEMKDERGLGKTLDIILHRGTMNKGDEIAIATPTGPLVTKIKGMFSPRGMSEMRDAGDRWDSVDTVSAAAGLKLSAPDIESILAGTTLRVIPDDDSRQEIIDQITEECEISIDLDEEGIAIKADTLGGLEALAFEIRGMKDTSGNPRNINIRSATIGPINRKDIRSAAISDDPYERVILTFSSGILAEAQAELSSDDCEVLHIGSDIIYHILEEYEEWIETTKKKLEEEGRENVIHPGRILIMEDHIFRRSGPAVVGVRVLGGRIHVGQRLLTIDGEKAGRVKSIRDGDHVLNEAKQGDELAVAIDGITIGRGVDEEDVLLVDVPESHVRKLRKLKISSIEEEILTEIIAIHRRDDHFWGR</sequence>
<dbReference type="InterPro" id="IPR036925">
    <property type="entry name" value="TIF_IF2_dom3_sf"/>
</dbReference>
<organism evidence="10">
    <name type="scientific">uncultured marine group II/III euryarchaeote KM3_12_C02</name>
    <dbReference type="NCBI Taxonomy" id="1457858"/>
    <lineage>
        <taxon>Archaea</taxon>
        <taxon>Methanobacteriati</taxon>
        <taxon>Methanobacteriota</taxon>
        <taxon>environmental samples</taxon>
    </lineage>
</organism>
<comment type="function">
    <text evidence="6 8">Function in general translation initiation by promoting the binding of the formylmethionine-tRNA to ribosomes. Seems to function along with eIF-2.</text>
</comment>
<evidence type="ECO:0000256" key="3">
    <source>
        <dbReference type="ARBA" id="ARBA00022741"/>
    </source>
</evidence>
<dbReference type="CDD" id="cd01887">
    <property type="entry name" value="IF2_eIF5B"/>
    <property type="match status" value="1"/>
</dbReference>
<dbReference type="CDD" id="cd03703">
    <property type="entry name" value="aeIF5B_II"/>
    <property type="match status" value="1"/>
</dbReference>
<keyword evidence="5" id="KW-0342">GTP-binding</keyword>
<dbReference type="CDD" id="cd16266">
    <property type="entry name" value="IF2_aeIF5B_IV"/>
    <property type="match status" value="1"/>
</dbReference>
<dbReference type="EMBL" id="KF900581">
    <property type="protein sequence ID" value="AIF00120.1"/>
    <property type="molecule type" value="Genomic_DNA"/>
</dbReference>
<evidence type="ECO:0000313" key="10">
    <source>
        <dbReference type="EMBL" id="AIF00120.1"/>
    </source>
</evidence>
<evidence type="ECO:0000256" key="1">
    <source>
        <dbReference type="ARBA" id="ARBA00007733"/>
    </source>
</evidence>
<dbReference type="SUPFAM" id="SSF52156">
    <property type="entry name" value="Initiation factor IF2/eIF5b, domain 3"/>
    <property type="match status" value="1"/>
</dbReference>
<evidence type="ECO:0000256" key="6">
    <source>
        <dbReference type="ARBA" id="ARBA00024852"/>
    </source>
</evidence>
<dbReference type="InterPro" id="IPR015760">
    <property type="entry name" value="TIF_IF2"/>
</dbReference>
<keyword evidence="3" id="KW-0547">Nucleotide-binding</keyword>
<evidence type="ECO:0000256" key="2">
    <source>
        <dbReference type="ARBA" id="ARBA00022540"/>
    </source>
</evidence>
<dbReference type="PROSITE" id="PS51722">
    <property type="entry name" value="G_TR_2"/>
    <property type="match status" value="1"/>
</dbReference>
<dbReference type="GO" id="GO:0005525">
    <property type="term" value="F:GTP binding"/>
    <property type="evidence" value="ECO:0007669"/>
    <property type="project" value="UniProtKB-KW"/>
</dbReference>
<dbReference type="Pfam" id="PF00009">
    <property type="entry name" value="GTP_EFTU"/>
    <property type="match status" value="1"/>
</dbReference>
<dbReference type="GO" id="GO:0005737">
    <property type="term" value="C:cytoplasm"/>
    <property type="evidence" value="ECO:0007669"/>
    <property type="project" value="TreeGrafter"/>
</dbReference>
<dbReference type="Gene3D" id="3.40.50.300">
    <property type="entry name" value="P-loop containing nucleotide triphosphate hydrolases"/>
    <property type="match status" value="1"/>
</dbReference>
<keyword evidence="4 8" id="KW-0648">Protein biosynthesis</keyword>
<dbReference type="GO" id="GO:0003924">
    <property type="term" value="F:GTPase activity"/>
    <property type="evidence" value="ECO:0007669"/>
    <property type="project" value="InterPro"/>
</dbReference>
<dbReference type="Gene3D" id="2.40.30.10">
    <property type="entry name" value="Translation factors"/>
    <property type="match status" value="2"/>
</dbReference>
<evidence type="ECO:0000256" key="7">
    <source>
        <dbReference type="NCBIfam" id="TIGR00491"/>
    </source>
</evidence>
<dbReference type="AlphaFoldDB" id="A0A075G9T4"/>
<proteinExistence type="inferred from homology"/>